<evidence type="ECO:0000256" key="1">
    <source>
        <dbReference type="ARBA" id="ARBA00004141"/>
    </source>
</evidence>
<dbReference type="InterPro" id="IPR004841">
    <property type="entry name" value="AA-permease/SLC12A_dom"/>
</dbReference>
<dbReference type="EMBL" id="LJVE01000124">
    <property type="protein sequence ID" value="KPL13007.1"/>
    <property type="molecule type" value="Genomic_DNA"/>
</dbReference>
<dbReference type="PIRSF" id="PIRSF006060">
    <property type="entry name" value="AA_transporter"/>
    <property type="match status" value="1"/>
</dbReference>
<dbReference type="PANTHER" id="PTHR42770">
    <property type="entry name" value="AMINO ACID TRANSPORTER-RELATED"/>
    <property type="match status" value="1"/>
</dbReference>
<feature type="domain" description="Amino acid permease/ SLC12A" evidence="6">
    <location>
        <begin position="44"/>
        <end position="497"/>
    </location>
</feature>
<keyword evidence="2 5" id="KW-0812">Transmembrane</keyword>
<dbReference type="Pfam" id="PF00324">
    <property type="entry name" value="AA_permease"/>
    <property type="match status" value="1"/>
</dbReference>
<organism evidence="7 8">
    <name type="scientific">candidate division WOR_3 bacterium SM1_77</name>
    <dbReference type="NCBI Taxonomy" id="1703778"/>
    <lineage>
        <taxon>Bacteria</taxon>
        <taxon>Bacteria division WOR-3</taxon>
    </lineage>
</organism>
<reference evidence="7 8" key="1">
    <citation type="journal article" date="2015" name="Microbiome">
        <title>Genomic resolution of linkages in carbon, nitrogen, and sulfur cycling among widespread estuary sediment bacteria.</title>
        <authorList>
            <person name="Baker B.J."/>
            <person name="Lazar C.S."/>
            <person name="Teske A.P."/>
            <person name="Dick G.J."/>
        </authorList>
    </citation>
    <scope>NUCLEOTIDE SEQUENCE [LARGE SCALE GENOMIC DNA]</scope>
    <source>
        <strain evidence="7">SM1_77</strain>
    </source>
</reference>
<gene>
    <name evidence="7" type="ORF">AMJ74_05845</name>
</gene>
<dbReference type="PANTHER" id="PTHR42770:SF7">
    <property type="entry name" value="MEMBRANE PROTEIN"/>
    <property type="match status" value="1"/>
</dbReference>
<keyword evidence="3 5" id="KW-1133">Transmembrane helix</keyword>
<feature type="transmembrane region" description="Helical" evidence="5">
    <location>
        <begin position="401"/>
        <end position="427"/>
    </location>
</feature>
<dbReference type="InterPro" id="IPR050367">
    <property type="entry name" value="APC_superfamily"/>
</dbReference>
<name>A0A0S8JTM7_UNCW3</name>
<evidence type="ECO:0000313" key="7">
    <source>
        <dbReference type="EMBL" id="KPL13007.1"/>
    </source>
</evidence>
<dbReference type="Proteomes" id="UP000050975">
    <property type="component" value="Unassembled WGS sequence"/>
</dbReference>
<evidence type="ECO:0000256" key="5">
    <source>
        <dbReference type="SAM" id="Phobius"/>
    </source>
</evidence>
<dbReference type="GO" id="GO:0055085">
    <property type="term" value="P:transmembrane transport"/>
    <property type="evidence" value="ECO:0007669"/>
    <property type="project" value="InterPro"/>
</dbReference>
<feature type="transmembrane region" description="Helical" evidence="5">
    <location>
        <begin position="178"/>
        <end position="200"/>
    </location>
</feature>
<feature type="transmembrane region" description="Helical" evidence="5">
    <location>
        <begin position="233"/>
        <end position="256"/>
    </location>
</feature>
<protein>
    <recommendedName>
        <fullName evidence="6">Amino acid permease/ SLC12A domain-containing protein</fullName>
    </recommendedName>
</protein>
<dbReference type="Gene3D" id="1.20.1740.10">
    <property type="entry name" value="Amino acid/polyamine transporter I"/>
    <property type="match status" value="1"/>
</dbReference>
<proteinExistence type="predicted"/>
<feature type="transmembrane region" description="Helical" evidence="5">
    <location>
        <begin position="118"/>
        <end position="140"/>
    </location>
</feature>
<comment type="caution">
    <text evidence="7">The sequence shown here is derived from an EMBL/GenBank/DDBJ whole genome shotgun (WGS) entry which is preliminary data.</text>
</comment>
<sequence>MGEEQKLLFVRESSGLVKEVGTGFALLLPIALTLGPWFHFFGPQVSTWYAGAHLVPMYAIGSGIVFFEAISLMCLMLAMPRSGASYHFTGRGLSPIFGVMEGWRSVITNPVFRGTGSFFAVQIFAGGLVVVGTATGNTALVDGANALGSDPILLFVAAAIMIFIGFIFSYLSVKWLGWFVIILGIINIVALLVADLIMLATPITQSVWESTMGSGSWAPIAAFDNTNYVNFDWAAVGPALILTVGGMWPYLIMPVAGEVAQPSRNIPLSNVGGWAGIAFFFLLSAFAVESSMGEYLYGINAASGVFPGFGNYAAVILGANPLAWFVILCPIYASVLDSPSNALWVTRPMHSMAMDRFCPEAFASVHPKYHVPHITLYFWLILSLGTVAIATILVVTTGTALGALIGVAFTYVFIRWQMALAAVSLPYYRPTLWERSGAWKFLGIPLIGIGGLVSGAAFFYALIAYTPDPTVAYEVWFTVVVYLIGQLAYMYYGAKNKAKGIEMSAIFGQLPPE</sequence>
<comment type="subcellular location">
    <subcellularLocation>
        <location evidence="1">Membrane</location>
        <topology evidence="1">Multi-pass membrane protein</topology>
    </subcellularLocation>
</comment>
<evidence type="ECO:0000256" key="4">
    <source>
        <dbReference type="ARBA" id="ARBA00023136"/>
    </source>
</evidence>
<feature type="transmembrane region" description="Helical" evidence="5">
    <location>
        <begin position="439"/>
        <end position="463"/>
    </location>
</feature>
<evidence type="ECO:0000256" key="2">
    <source>
        <dbReference type="ARBA" id="ARBA00022692"/>
    </source>
</evidence>
<dbReference type="GO" id="GO:0016020">
    <property type="term" value="C:membrane"/>
    <property type="evidence" value="ECO:0007669"/>
    <property type="project" value="UniProtKB-SubCell"/>
</dbReference>
<keyword evidence="4 5" id="KW-0472">Membrane</keyword>
<feature type="transmembrane region" description="Helical" evidence="5">
    <location>
        <begin position="475"/>
        <end position="494"/>
    </location>
</feature>
<feature type="transmembrane region" description="Helical" evidence="5">
    <location>
        <begin position="268"/>
        <end position="288"/>
    </location>
</feature>
<accession>A0A0S8JTM7</accession>
<evidence type="ECO:0000259" key="6">
    <source>
        <dbReference type="Pfam" id="PF00324"/>
    </source>
</evidence>
<feature type="transmembrane region" description="Helical" evidence="5">
    <location>
        <begin position="58"/>
        <end position="78"/>
    </location>
</feature>
<feature type="transmembrane region" description="Helical" evidence="5">
    <location>
        <begin position="312"/>
        <end position="333"/>
    </location>
</feature>
<feature type="transmembrane region" description="Helical" evidence="5">
    <location>
        <begin position="20"/>
        <end position="38"/>
    </location>
</feature>
<feature type="transmembrane region" description="Helical" evidence="5">
    <location>
        <begin position="376"/>
        <end position="395"/>
    </location>
</feature>
<feature type="transmembrane region" description="Helical" evidence="5">
    <location>
        <begin position="152"/>
        <end position="171"/>
    </location>
</feature>
<evidence type="ECO:0000256" key="3">
    <source>
        <dbReference type="ARBA" id="ARBA00022989"/>
    </source>
</evidence>
<evidence type="ECO:0000313" key="8">
    <source>
        <dbReference type="Proteomes" id="UP000050975"/>
    </source>
</evidence>
<dbReference type="AlphaFoldDB" id="A0A0S8JTM7"/>